<dbReference type="Proteomes" id="UP000267029">
    <property type="component" value="Unassembled WGS sequence"/>
</dbReference>
<evidence type="ECO:0000256" key="1">
    <source>
        <dbReference type="SAM" id="MobiDB-lite"/>
    </source>
</evidence>
<protein>
    <submittedName>
        <fullName evidence="2">Uncharacterized protein</fullName>
    </submittedName>
</protein>
<dbReference type="AlphaFoldDB" id="A0A0R3U2D2"/>
<feature type="compositionally biased region" description="Basic and acidic residues" evidence="1">
    <location>
        <begin position="30"/>
        <end position="44"/>
    </location>
</feature>
<feature type="region of interest" description="Disordered" evidence="1">
    <location>
        <begin position="99"/>
        <end position="146"/>
    </location>
</feature>
<feature type="region of interest" description="Disordered" evidence="1">
    <location>
        <begin position="50"/>
        <end position="69"/>
    </location>
</feature>
<accession>A0A0R3U2D2</accession>
<proteinExistence type="predicted"/>
<feature type="region of interest" description="Disordered" evidence="1">
    <location>
        <begin position="1"/>
        <end position="44"/>
    </location>
</feature>
<organism evidence="2 3">
    <name type="scientific">Mesocestoides corti</name>
    <name type="common">Flatworm</name>
    <dbReference type="NCBI Taxonomy" id="53468"/>
    <lineage>
        <taxon>Eukaryota</taxon>
        <taxon>Metazoa</taxon>
        <taxon>Spiralia</taxon>
        <taxon>Lophotrochozoa</taxon>
        <taxon>Platyhelminthes</taxon>
        <taxon>Cestoda</taxon>
        <taxon>Eucestoda</taxon>
        <taxon>Cyclophyllidea</taxon>
        <taxon>Mesocestoididae</taxon>
        <taxon>Mesocestoides</taxon>
    </lineage>
</organism>
<name>A0A0R3U2D2_MESCO</name>
<feature type="compositionally biased region" description="Polar residues" evidence="1">
    <location>
        <begin position="191"/>
        <end position="201"/>
    </location>
</feature>
<feature type="compositionally biased region" description="Basic and acidic residues" evidence="1">
    <location>
        <begin position="99"/>
        <end position="123"/>
    </location>
</feature>
<evidence type="ECO:0000313" key="2">
    <source>
        <dbReference type="EMBL" id="VDD74606.1"/>
    </source>
</evidence>
<dbReference type="EMBL" id="UXSR01000055">
    <property type="protein sequence ID" value="VDD74606.1"/>
    <property type="molecule type" value="Genomic_DNA"/>
</dbReference>
<feature type="region of interest" description="Disordered" evidence="1">
    <location>
        <begin position="181"/>
        <end position="225"/>
    </location>
</feature>
<sequence length="225" mass="24345">MTSSAYEDGLFPPGAVEGMSENEGATNRQTTEHVGAKKSAELRAHNNTAITTTTTPARHNSPNAKSAGNGADLTNQGYIDSASLNVTHDNVGRRDLTERQSETGFEKLNRTQERADPWQEQQKRALKVAWASPTADPPSHPPTRKHKVELERTLGHVRVRDCTAEIALERLLAEGTERMGWDGRGAAAHRPTTNLSTRSGHSTASATTPPTPQPPPVSTSDEQAR</sequence>
<gene>
    <name evidence="2" type="ORF">MCOS_LOCUS609</name>
</gene>
<keyword evidence="3" id="KW-1185">Reference proteome</keyword>
<reference evidence="2 3" key="1">
    <citation type="submission" date="2018-10" db="EMBL/GenBank/DDBJ databases">
        <authorList>
            <consortium name="Pathogen Informatics"/>
        </authorList>
    </citation>
    <scope>NUCLEOTIDE SEQUENCE [LARGE SCALE GENOMIC DNA]</scope>
</reference>
<evidence type="ECO:0000313" key="3">
    <source>
        <dbReference type="Proteomes" id="UP000267029"/>
    </source>
</evidence>